<dbReference type="Proteomes" id="UP000178129">
    <property type="component" value="Unassembled WGS sequence"/>
</dbReference>
<dbReference type="EMBL" id="FJUW01000046">
    <property type="protein sequence ID" value="CZT08502.1"/>
    <property type="molecule type" value="Genomic_DNA"/>
</dbReference>
<evidence type="ECO:0000256" key="2">
    <source>
        <dbReference type="SAM" id="MobiDB-lite"/>
    </source>
</evidence>
<feature type="region of interest" description="Disordered" evidence="2">
    <location>
        <begin position="100"/>
        <end position="138"/>
    </location>
</feature>
<feature type="region of interest" description="Disordered" evidence="2">
    <location>
        <begin position="453"/>
        <end position="507"/>
    </location>
</feature>
<feature type="compositionally biased region" description="Basic and acidic residues" evidence="2">
    <location>
        <begin position="456"/>
        <end position="471"/>
    </location>
</feature>
<dbReference type="InterPro" id="IPR016197">
    <property type="entry name" value="Chromo-like_dom_sf"/>
</dbReference>
<feature type="compositionally biased region" description="Polar residues" evidence="2">
    <location>
        <begin position="348"/>
        <end position="358"/>
    </location>
</feature>
<feature type="compositionally biased region" description="Basic residues" evidence="2">
    <location>
        <begin position="126"/>
        <end position="137"/>
    </location>
</feature>
<dbReference type="SUPFAM" id="SSF54160">
    <property type="entry name" value="Chromo domain-like"/>
    <property type="match status" value="1"/>
</dbReference>
<feature type="compositionally biased region" description="Polar residues" evidence="2">
    <location>
        <begin position="263"/>
        <end position="282"/>
    </location>
</feature>
<reference evidence="4" key="1">
    <citation type="submission" date="2016-03" db="EMBL/GenBank/DDBJ databases">
        <authorList>
            <person name="Ploux O."/>
        </authorList>
    </citation>
    <scope>NUCLEOTIDE SEQUENCE [LARGE SCALE GENOMIC DNA]</scope>
    <source>
        <strain evidence="4">UK7</strain>
    </source>
</reference>
<name>A0A1E1LDK3_9HELO</name>
<keyword evidence="4" id="KW-1185">Reference proteome</keyword>
<dbReference type="InParanoid" id="A0A1E1LDK3"/>
<comment type="subunit">
    <text evidence="1">Component of the NuA4 histone acetyltransferase complex.</text>
</comment>
<feature type="compositionally biased region" description="Acidic residues" evidence="2">
    <location>
        <begin position="497"/>
        <end position="507"/>
    </location>
</feature>
<evidence type="ECO:0000313" key="3">
    <source>
        <dbReference type="EMBL" id="CZT08502.1"/>
    </source>
</evidence>
<evidence type="ECO:0000256" key="1">
    <source>
        <dbReference type="ARBA" id="ARBA00011353"/>
    </source>
</evidence>
<gene>
    <name evidence="3" type="ORF">RCO7_08181</name>
</gene>
<accession>A0A1E1LDK3</accession>
<evidence type="ECO:0000313" key="4">
    <source>
        <dbReference type="Proteomes" id="UP000178129"/>
    </source>
</evidence>
<comment type="caution">
    <text evidence="3">The sequence shown here is derived from an EMBL/GenBank/DDBJ whole genome shotgun (WGS) entry which is preliminary data.</text>
</comment>
<dbReference type="AlphaFoldDB" id="A0A1E1LDK3"/>
<sequence>MLLNRYPGHLVLMEKAEFDFVVAERPEYVPKSGPPLAPISLMLAHDKNGIIVHSFEVNHQIVYVVSWPDAPHLRMTARPETVLDYVSDCTLEEYEYQQALEREGRGPGSKSGQNTSAVRDDDQPQKKKGKPGRKPKHAFVELPDEHGAAESFRPTAVIGPASRVARPSIEQPEPSFTSPQRPTLASPSKQRGLADMVESEESEEDEELPTDIAIEAQLNRTMESRPRSKLRDNILPSPSPKSSSADKRQLAAFTPTPRDTRSSSRQNRTSFSRSVSLSANTNEAKRQRRSIRDDSIATASSLEAAKMSEDHKRKKSRSNTPAKKTPLKSPHFSQYSSLAKKKREEEQSTASLVQTAAPQSPVEEEEEEEDLGEDVYEVDAILDEMQYSVGKKNKQVVTYYLIKWVGNWPLSWEPAENVGSEAIDDYESKKKMGLIVVGEAGAAFDAALEAEAIAEEQDRKDEQAKGGRGNDEGDGDQDSFTSGDASKRKRPAQGQVIDDDDSSGNDA</sequence>
<dbReference type="STRING" id="914237.A0A1E1LDK3"/>
<dbReference type="CDD" id="cd00024">
    <property type="entry name" value="CD_CSD"/>
    <property type="match status" value="1"/>
</dbReference>
<feature type="compositionally biased region" description="Basic and acidic residues" evidence="2">
    <location>
        <begin position="222"/>
        <end position="232"/>
    </location>
</feature>
<organism evidence="3 4">
    <name type="scientific">Rhynchosporium graminicola</name>
    <dbReference type="NCBI Taxonomy" id="2792576"/>
    <lineage>
        <taxon>Eukaryota</taxon>
        <taxon>Fungi</taxon>
        <taxon>Dikarya</taxon>
        <taxon>Ascomycota</taxon>
        <taxon>Pezizomycotina</taxon>
        <taxon>Leotiomycetes</taxon>
        <taxon>Helotiales</taxon>
        <taxon>Ploettnerulaceae</taxon>
        <taxon>Rhynchosporium</taxon>
    </lineage>
</organism>
<protein>
    <recommendedName>
        <fullName evidence="5">Chromo domain-containing protein</fullName>
    </recommendedName>
</protein>
<proteinExistence type="predicted"/>
<evidence type="ECO:0008006" key="5">
    <source>
        <dbReference type="Google" id="ProtNLM"/>
    </source>
</evidence>
<feature type="region of interest" description="Disordered" evidence="2">
    <location>
        <begin position="166"/>
        <end position="373"/>
    </location>
</feature>
<feature type="compositionally biased region" description="Polar residues" evidence="2">
    <location>
        <begin position="174"/>
        <end position="189"/>
    </location>
</feature>
<dbReference type="Gene3D" id="2.40.50.40">
    <property type="match status" value="1"/>
</dbReference>
<feature type="compositionally biased region" description="Acidic residues" evidence="2">
    <location>
        <begin position="362"/>
        <end position="373"/>
    </location>
</feature>
<feature type="compositionally biased region" description="Acidic residues" evidence="2">
    <location>
        <begin position="197"/>
        <end position="209"/>
    </location>
</feature>